<evidence type="ECO:0000313" key="3">
    <source>
        <dbReference type="Proteomes" id="UP001178461"/>
    </source>
</evidence>
<sequence length="256" mass="25941">MPGSRGSDDMTDSVVEEEETSSLPVPVLDKPTEVLGPAALSVPEELAITWEEVAEPSSCGELGLLEKDAAGEPVAPATLVAGAAELWLPRVLAASEDAVSSVGLAAFGVVLLNDAAGVPLVLVESASELEDAGLPEGPDDMTDSVVEEEETSSLPVPVLDKPTEVLGPAALSVPEELAITWEEVAEPSSCGELGLLEKDAAGEPVAPATLVAGAAELWLPRVLAASEDAVSSVGLAAFGVVLLNDAAGVPLVLVER</sequence>
<dbReference type="EMBL" id="OX395129">
    <property type="protein sequence ID" value="CAI5772516.1"/>
    <property type="molecule type" value="Genomic_DNA"/>
</dbReference>
<gene>
    <name evidence="2" type="ORF">PODLI_1B012829</name>
</gene>
<proteinExistence type="predicted"/>
<feature type="region of interest" description="Disordered" evidence="1">
    <location>
        <begin position="1"/>
        <end position="30"/>
    </location>
</feature>
<dbReference type="AlphaFoldDB" id="A0AA35K7H7"/>
<feature type="compositionally biased region" description="Acidic residues" evidence="1">
    <location>
        <begin position="9"/>
        <end position="20"/>
    </location>
</feature>
<evidence type="ECO:0000313" key="2">
    <source>
        <dbReference type="EMBL" id="CAI5772516.1"/>
    </source>
</evidence>
<protein>
    <submittedName>
        <fullName evidence="2">Uncharacterized protein</fullName>
    </submittedName>
</protein>
<keyword evidence="3" id="KW-1185">Reference proteome</keyword>
<accession>A0AA35K7H7</accession>
<organism evidence="2 3">
    <name type="scientific">Podarcis lilfordi</name>
    <name type="common">Lilford's wall lizard</name>
    <dbReference type="NCBI Taxonomy" id="74358"/>
    <lineage>
        <taxon>Eukaryota</taxon>
        <taxon>Metazoa</taxon>
        <taxon>Chordata</taxon>
        <taxon>Craniata</taxon>
        <taxon>Vertebrata</taxon>
        <taxon>Euteleostomi</taxon>
        <taxon>Lepidosauria</taxon>
        <taxon>Squamata</taxon>
        <taxon>Bifurcata</taxon>
        <taxon>Unidentata</taxon>
        <taxon>Episquamata</taxon>
        <taxon>Laterata</taxon>
        <taxon>Lacertibaenia</taxon>
        <taxon>Lacertidae</taxon>
        <taxon>Podarcis</taxon>
    </lineage>
</organism>
<evidence type="ECO:0000256" key="1">
    <source>
        <dbReference type="SAM" id="MobiDB-lite"/>
    </source>
</evidence>
<reference evidence="2" key="1">
    <citation type="submission" date="2022-12" db="EMBL/GenBank/DDBJ databases">
        <authorList>
            <person name="Alioto T."/>
            <person name="Alioto T."/>
            <person name="Gomez Garrido J."/>
        </authorList>
    </citation>
    <scope>NUCLEOTIDE SEQUENCE</scope>
</reference>
<dbReference type="Proteomes" id="UP001178461">
    <property type="component" value="Chromosome 4"/>
</dbReference>
<name>A0AA35K7H7_9SAUR</name>